<dbReference type="InterPro" id="IPR035897">
    <property type="entry name" value="Toll_tir_struct_dom_sf"/>
</dbReference>
<dbReference type="CDD" id="cd00200">
    <property type="entry name" value="WD40"/>
    <property type="match status" value="2"/>
</dbReference>
<evidence type="ECO:0000256" key="1">
    <source>
        <dbReference type="ARBA" id="ARBA00022574"/>
    </source>
</evidence>
<dbReference type="Proteomes" id="UP000183898">
    <property type="component" value="Unassembled WGS sequence"/>
</dbReference>
<dbReference type="PROSITE" id="PS50104">
    <property type="entry name" value="TIR"/>
    <property type="match status" value="1"/>
</dbReference>
<feature type="coiled-coil region" evidence="4">
    <location>
        <begin position="911"/>
        <end position="945"/>
    </location>
</feature>
<dbReference type="RefSeq" id="WP_074745311.1">
    <property type="nucleotide sequence ID" value="NZ_FOCT01000004.1"/>
</dbReference>
<dbReference type="SMART" id="SM00320">
    <property type="entry name" value="WD40"/>
    <property type="match status" value="14"/>
</dbReference>
<feature type="repeat" description="WD" evidence="3">
    <location>
        <begin position="1533"/>
        <end position="1574"/>
    </location>
</feature>
<feature type="repeat" description="WD" evidence="3">
    <location>
        <begin position="1447"/>
        <end position="1488"/>
    </location>
</feature>
<reference evidence="6 7" key="1">
    <citation type="submission" date="2016-10" db="EMBL/GenBank/DDBJ databases">
        <authorList>
            <person name="de Groot N.N."/>
        </authorList>
    </citation>
    <scope>NUCLEOTIDE SEQUENCE [LARGE SCALE GENOMIC DNA]</scope>
    <source>
        <strain evidence="6 7">Nl18</strain>
    </source>
</reference>
<feature type="repeat" description="WD" evidence="3">
    <location>
        <begin position="1146"/>
        <end position="1187"/>
    </location>
</feature>
<dbReference type="PROSITE" id="PS50082">
    <property type="entry name" value="WD_REPEATS_2"/>
    <property type="match status" value="14"/>
</dbReference>
<feature type="repeat" description="WD" evidence="3">
    <location>
        <begin position="1619"/>
        <end position="1650"/>
    </location>
</feature>
<dbReference type="PANTHER" id="PTHR19848">
    <property type="entry name" value="WD40 REPEAT PROTEIN"/>
    <property type="match status" value="1"/>
</dbReference>
<dbReference type="NCBIfam" id="NF047398">
    <property type="entry name" value="AAA_KGGVGR"/>
    <property type="match status" value="1"/>
</dbReference>
<feature type="repeat" description="WD" evidence="3">
    <location>
        <begin position="1189"/>
        <end position="1230"/>
    </location>
</feature>
<evidence type="ECO:0000313" key="7">
    <source>
        <dbReference type="Proteomes" id="UP000183898"/>
    </source>
</evidence>
<dbReference type="PRINTS" id="PR00320">
    <property type="entry name" value="GPROTEINBRPT"/>
</dbReference>
<feature type="repeat" description="WD" evidence="3">
    <location>
        <begin position="1060"/>
        <end position="1101"/>
    </location>
</feature>
<feature type="repeat" description="WD" evidence="3">
    <location>
        <begin position="1103"/>
        <end position="1144"/>
    </location>
</feature>
<dbReference type="InterPro" id="IPR011047">
    <property type="entry name" value="Quinoprotein_ADH-like_sf"/>
</dbReference>
<dbReference type="SUPFAM" id="SSF52540">
    <property type="entry name" value="P-loop containing nucleoside triphosphate hydrolases"/>
    <property type="match status" value="2"/>
</dbReference>
<feature type="repeat" description="WD" evidence="3">
    <location>
        <begin position="1490"/>
        <end position="1531"/>
    </location>
</feature>
<keyword evidence="4" id="KW-0175">Coiled coil</keyword>
<dbReference type="InterPro" id="IPR027417">
    <property type="entry name" value="P-loop_NTPase"/>
</dbReference>
<dbReference type="Gene3D" id="3.40.50.10140">
    <property type="entry name" value="Toll/interleukin-1 receptor homology (TIR) domain"/>
    <property type="match status" value="1"/>
</dbReference>
<dbReference type="PROSITE" id="PS50294">
    <property type="entry name" value="WD_REPEATS_REGION"/>
    <property type="match status" value="14"/>
</dbReference>
<dbReference type="InterPro" id="IPR002586">
    <property type="entry name" value="CobQ/CobB/MinD/ParA_Nub-bd_dom"/>
</dbReference>
<accession>A0A1H8G4G5</accession>
<proteinExistence type="predicted"/>
<dbReference type="Gene3D" id="3.40.50.300">
    <property type="entry name" value="P-loop containing nucleotide triphosphate hydrolases"/>
    <property type="match status" value="1"/>
</dbReference>
<feature type="repeat" description="WD" evidence="3">
    <location>
        <begin position="1576"/>
        <end position="1617"/>
    </location>
</feature>
<dbReference type="InterPro" id="IPR000157">
    <property type="entry name" value="TIR_dom"/>
</dbReference>
<feature type="repeat" description="WD" evidence="3">
    <location>
        <begin position="1232"/>
        <end position="1273"/>
    </location>
</feature>
<dbReference type="Pfam" id="PF00400">
    <property type="entry name" value="WD40"/>
    <property type="match status" value="14"/>
</dbReference>
<dbReference type="InterPro" id="IPR036322">
    <property type="entry name" value="WD40_repeat_dom_sf"/>
</dbReference>
<name>A0A1H8G4G5_9PROT</name>
<dbReference type="InterPro" id="IPR049052">
    <property type="entry name" value="nSTAND1"/>
</dbReference>
<feature type="repeat" description="WD" evidence="3">
    <location>
        <begin position="1318"/>
        <end position="1359"/>
    </location>
</feature>
<dbReference type="Pfam" id="PF20703">
    <property type="entry name" value="nSTAND1"/>
    <property type="match status" value="1"/>
</dbReference>
<dbReference type="SUPFAM" id="SSF50998">
    <property type="entry name" value="Quinoprotein alcohol dehydrogenase-like"/>
    <property type="match status" value="1"/>
</dbReference>
<evidence type="ECO:0000256" key="4">
    <source>
        <dbReference type="SAM" id="Coils"/>
    </source>
</evidence>
<keyword evidence="2" id="KW-0677">Repeat</keyword>
<dbReference type="InterPro" id="IPR015943">
    <property type="entry name" value="WD40/YVTN_repeat-like_dom_sf"/>
</dbReference>
<evidence type="ECO:0000256" key="3">
    <source>
        <dbReference type="PROSITE-ProRule" id="PRU00221"/>
    </source>
</evidence>
<keyword evidence="1 3" id="KW-0853">WD repeat</keyword>
<dbReference type="InterPro" id="IPR001680">
    <property type="entry name" value="WD40_rpt"/>
</dbReference>
<feature type="domain" description="TIR" evidence="5">
    <location>
        <begin position="346"/>
        <end position="469"/>
    </location>
</feature>
<feature type="repeat" description="WD" evidence="3">
    <location>
        <begin position="1275"/>
        <end position="1316"/>
    </location>
</feature>
<feature type="repeat" description="WD" evidence="3">
    <location>
        <begin position="1404"/>
        <end position="1445"/>
    </location>
</feature>
<dbReference type="GO" id="GO:0007165">
    <property type="term" value="P:signal transduction"/>
    <property type="evidence" value="ECO:0007669"/>
    <property type="project" value="InterPro"/>
</dbReference>
<gene>
    <name evidence="6" type="ORF">SAMN05216404_10492</name>
</gene>
<dbReference type="SUPFAM" id="SSF52200">
    <property type="entry name" value="Toll/Interleukin receptor TIR domain"/>
    <property type="match status" value="1"/>
</dbReference>
<dbReference type="EMBL" id="FOCT01000004">
    <property type="protein sequence ID" value="SEN38872.1"/>
    <property type="molecule type" value="Genomic_DNA"/>
</dbReference>
<organism evidence="6 7">
    <name type="scientific">Nitrosospira multiformis</name>
    <dbReference type="NCBI Taxonomy" id="1231"/>
    <lineage>
        <taxon>Bacteria</taxon>
        <taxon>Pseudomonadati</taxon>
        <taxon>Pseudomonadota</taxon>
        <taxon>Betaproteobacteria</taxon>
        <taxon>Nitrosomonadales</taxon>
        <taxon>Nitrosomonadaceae</taxon>
        <taxon>Nitrosospira</taxon>
    </lineage>
</organism>
<protein>
    <submittedName>
        <fullName evidence="6">WD40 repeat</fullName>
    </submittedName>
</protein>
<feature type="repeat" description="WD" evidence="3">
    <location>
        <begin position="1361"/>
        <end position="1402"/>
    </location>
</feature>
<dbReference type="SUPFAM" id="SSF50978">
    <property type="entry name" value="WD40 repeat-like"/>
    <property type="match status" value="1"/>
</dbReference>
<evidence type="ECO:0000256" key="2">
    <source>
        <dbReference type="ARBA" id="ARBA00022737"/>
    </source>
</evidence>
<dbReference type="PROSITE" id="PS00678">
    <property type="entry name" value="WD_REPEATS_1"/>
    <property type="match status" value="12"/>
</dbReference>
<dbReference type="InterPro" id="IPR020472">
    <property type="entry name" value="WD40_PAC1"/>
</dbReference>
<dbReference type="Gene3D" id="2.130.10.10">
    <property type="entry name" value="YVTN repeat-like/Quinoprotein amine dehydrogenase"/>
    <property type="match status" value="5"/>
</dbReference>
<evidence type="ECO:0000259" key="5">
    <source>
        <dbReference type="PROSITE" id="PS50104"/>
    </source>
</evidence>
<dbReference type="PANTHER" id="PTHR19848:SF8">
    <property type="entry name" value="F-BOX AND WD REPEAT DOMAIN CONTAINING 7"/>
    <property type="match status" value="1"/>
</dbReference>
<dbReference type="InterPro" id="IPR019775">
    <property type="entry name" value="WD40_repeat_CS"/>
</dbReference>
<dbReference type="Pfam" id="PF13676">
    <property type="entry name" value="TIR_2"/>
    <property type="match status" value="1"/>
</dbReference>
<dbReference type="Pfam" id="PF01656">
    <property type="entry name" value="CbiA"/>
    <property type="match status" value="1"/>
</dbReference>
<evidence type="ECO:0000313" key="6">
    <source>
        <dbReference type="EMBL" id="SEN38872.1"/>
    </source>
</evidence>
<sequence>MIITFYSYKGGVGRSMALAAVAHLLARRGMRVLAVDFDLEAPGLERYFFDNERSRLKRGELGLMDLLQDYRRALSDEAEFENPAFKRLDRFISPAIVAASSRGGRVDLLTAGQREPVGKIRDYALAVRSFDWQDFFYNWKGDIFFQWLRGQWTESEQGYDVVLVDSRTGVTEMGGVCAYQLADVAVLMCAPNYQNLEGTRDVARDFLSDSVLGLRYGRKLDILAIPARVADNHPMRDKFLAAFERELGSEGLPLALAEIGIGYRNLILPYLPEFAVEEQLVGDDFVNADRTSAVSGAFERLADALVLLANAGDPLYRLRNEALARLRGQVSPEITLLHADVSRATSGFDFFIDYGQSDRDVALFLSRELETRGMKVFIDASLNMGALWSEEIERALDYSAHVLVCFGHSSDSPWRAKLLNFVRRSDKKQIIPIFLPGAQLSALQSYGLDNYVGINFREEIHEDGLREIILLAKRTVAANKLGNGMDINIQCPYPGEHAYLEDDTRFFYGRDEEIGVLIAALEMHPVVLLEGAAKTGKTSLIYGGVLPRLRLGSSSQKSIQLDADTEEFLASPALSFDTAISGKDPAKSRTLVIIDNIDSFTETPISSFALRLKKIQSLLTLTTSSLRVLLVWRGVLHDEEYDSVLQSWQRQGCHRVILEKLEGESLRRAIEQPAREAGHLLENGLTERLIESAGDAKNAVFQIQITLVLLWNERRRGWLTNKSLDALGHLRGVFQRHIDNVLASFNEIDRAAVKVLFKNLTKLDERLELVAQSQVWSEAETIPAIVATDAERLRDLLAMRGLIDIWRKRPQGESAPTSSGIWIALASPNPMHYFGNGDSIPDAYFFMWRSQLATYVVKWRTNQEDRDILLTGNLLTEAEHWFDIRKSEITEIERKFIERSRLHANSIAYLERQKIEEKQRVLEKLAQAKQQVAETELIAAKQREEAAKALAAEQTRATERLLRRKRQLQSAIGVVLVALIYAIYAFFDAKEQQIKAEMAQMQTNGLRLAVESQAIANGLQAGGDERAILQLVAAWRMTPIKEVESGLLTMLISKRDTKKIMAADAPIIAVAFSPDGSRIVSGSVHSTLRLWDAKTGQPIGGLLRGHEAWVESVAFSPDGSRIVSGSVDRTVRLWDAQTGQPIGEPLRGHEAEVESVAFSPDGSRIVSGSEDRTLRLWDAKTGQPIGEPLRGHGGPVFSVAFSPDGSRIVSGSLDGTLRLWDAKTGQPIGEPLRGHEAEVESVAFSPDGSRIVSGSRDRALRLWDAKTGQSIGGPLRGHEAWVESVAFSPDGSRIVSGSRDRTVRLWDAKTGQPIGGPLRAHGGIVTSVAFSPDGSYIVSGNEDKTLRLWEAKTGQPIGEPLRGHEAGVESVAFSPDGSYIVSGNEDKTLRLWDAKTGQPIGGPLRGHGDIVTSVALSPDGSRIVSGSEDRTLRLWDAKTGQSIGGPLRGHEGIVTSVAFSPDGSHIVSGSWDSTLRLWDAQTGQPISEPLRGHMHSVTSVAFSPDGSRIVSGSEDRTLRLWDAQTGQPIGGPLRGHEGIVTSVAFSPDGSHIVSGSWDSTLRLWDAQTGQPISEPLRGHMDSVTSVAFSPDGSHIVSGSEDRTVRLWDAQTGQPIGEPLRGHEAGVESVASSPDGSRIVSGSGDKILRLWPGPKVWPNELCKKLIRNMSREEWRKWISPNIPYEQQCLELMIPAAEV</sequence>